<dbReference type="RefSeq" id="WP_003059300.1">
    <property type="nucleotide sequence ID" value="NZ_CP006704.1"/>
</dbReference>
<sequence>MEIAVHFNNHREPFVINVLTFIRPLRNSLCALGAAFALLGGSAVHAQSEASLVLSALPVASVVAAVSGGASEEVVAIPLFLSAAGASVIVEAVESSATGVTYVLKNVADGTSAVVKVSGQAAGALSVGVGTVVQTSATAAGVILSTAGKVLAFIPNEIGKALMHNERL</sequence>
<dbReference type="EMBL" id="CP006704">
    <property type="protein sequence ID" value="AIJ44583.1"/>
    <property type="molecule type" value="Genomic_DNA"/>
</dbReference>
<dbReference type="Proteomes" id="UP000028782">
    <property type="component" value="Chromosome"/>
</dbReference>
<reference evidence="1 2" key="1">
    <citation type="journal article" date="2014" name="Genome Announc.">
        <title>Complete Genome Sequence of Polychlorinated Biphenyl Degrader Comamonas testosteroni TK102 (NBRC 109938).</title>
        <authorList>
            <person name="Fukuda K."/>
            <person name="Hosoyama A."/>
            <person name="Tsuchikane K."/>
            <person name="Ohji S."/>
            <person name="Yamazoe A."/>
            <person name="Fujita N."/>
            <person name="Shintani M."/>
            <person name="Kimbara K."/>
        </authorList>
    </citation>
    <scope>NUCLEOTIDE SEQUENCE [LARGE SCALE GENOMIC DNA]</scope>
    <source>
        <strain evidence="1">TK102</strain>
    </source>
</reference>
<evidence type="ECO:0000313" key="1">
    <source>
        <dbReference type="EMBL" id="AIJ44583.1"/>
    </source>
</evidence>
<accession>A0A076PG42</accession>
<proteinExistence type="predicted"/>
<gene>
    <name evidence="1" type="ORF">O987_01970</name>
</gene>
<dbReference type="KEGG" id="ctes:O987_01970"/>
<evidence type="ECO:0000313" key="2">
    <source>
        <dbReference type="Proteomes" id="UP000028782"/>
    </source>
</evidence>
<name>A0A076PG42_COMTE</name>
<dbReference type="AlphaFoldDB" id="A0A076PG42"/>
<dbReference type="HOGENOM" id="CLU_134839_0_0_4"/>
<protein>
    <submittedName>
        <fullName evidence="1">Uncharacterized protein</fullName>
    </submittedName>
</protein>
<organism evidence="1 2">
    <name type="scientific">Comamonas testosteroni TK102</name>
    <dbReference type="NCBI Taxonomy" id="1392005"/>
    <lineage>
        <taxon>Bacteria</taxon>
        <taxon>Pseudomonadati</taxon>
        <taxon>Pseudomonadota</taxon>
        <taxon>Betaproteobacteria</taxon>
        <taxon>Burkholderiales</taxon>
        <taxon>Comamonadaceae</taxon>
        <taxon>Comamonas</taxon>
    </lineage>
</organism>